<protein>
    <submittedName>
        <fullName evidence="2">Uncharacterized protein</fullName>
    </submittedName>
</protein>
<keyword evidence="1" id="KW-1133">Transmembrane helix</keyword>
<evidence type="ECO:0000313" key="3">
    <source>
        <dbReference type="Proteomes" id="UP000039865"/>
    </source>
</evidence>
<dbReference type="Proteomes" id="UP000039865">
    <property type="component" value="Unassembled WGS sequence"/>
</dbReference>
<evidence type="ECO:0000313" key="2">
    <source>
        <dbReference type="EMBL" id="CDW82958.1"/>
    </source>
</evidence>
<keyword evidence="1" id="KW-0472">Membrane</keyword>
<dbReference type="AlphaFoldDB" id="A0A078APU4"/>
<dbReference type="EMBL" id="CCKQ01011393">
    <property type="protein sequence ID" value="CDW82958.1"/>
    <property type="molecule type" value="Genomic_DNA"/>
</dbReference>
<gene>
    <name evidence="2" type="primary">Contig7771.g8282</name>
    <name evidence="2" type="ORF">STYLEM_11995</name>
</gene>
<reference evidence="2 3" key="1">
    <citation type="submission" date="2014-06" db="EMBL/GenBank/DDBJ databases">
        <authorList>
            <person name="Swart Estienne"/>
        </authorList>
    </citation>
    <scope>NUCLEOTIDE SEQUENCE [LARGE SCALE GENOMIC DNA]</scope>
    <source>
        <strain evidence="2 3">130c</strain>
    </source>
</reference>
<feature type="transmembrane region" description="Helical" evidence="1">
    <location>
        <begin position="30"/>
        <end position="51"/>
    </location>
</feature>
<name>A0A078APU4_STYLE</name>
<evidence type="ECO:0000256" key="1">
    <source>
        <dbReference type="SAM" id="Phobius"/>
    </source>
</evidence>
<sequence length="97" mass="11235">MLLIVVCVFLIAISKNFTVQRHLIEEPLTVFVPIFFALIQVAVQTISTVIIRKSSFSKYQLRAKYPIILRFYLQQALLLELQFQPLPKNELDDLGNI</sequence>
<organism evidence="2 3">
    <name type="scientific">Stylonychia lemnae</name>
    <name type="common">Ciliate</name>
    <dbReference type="NCBI Taxonomy" id="5949"/>
    <lineage>
        <taxon>Eukaryota</taxon>
        <taxon>Sar</taxon>
        <taxon>Alveolata</taxon>
        <taxon>Ciliophora</taxon>
        <taxon>Intramacronucleata</taxon>
        <taxon>Spirotrichea</taxon>
        <taxon>Stichotrichia</taxon>
        <taxon>Sporadotrichida</taxon>
        <taxon>Oxytrichidae</taxon>
        <taxon>Stylonychinae</taxon>
        <taxon>Stylonychia</taxon>
    </lineage>
</organism>
<keyword evidence="3" id="KW-1185">Reference proteome</keyword>
<keyword evidence="1" id="KW-0812">Transmembrane</keyword>
<dbReference type="InParanoid" id="A0A078APU4"/>
<accession>A0A078APU4</accession>
<proteinExistence type="predicted"/>